<feature type="region of interest" description="Disordered" evidence="1">
    <location>
        <begin position="1"/>
        <end position="46"/>
    </location>
</feature>
<protein>
    <recommendedName>
        <fullName evidence="4">F-box domain-containing protein</fullName>
    </recommendedName>
</protein>
<dbReference type="EMBL" id="NAJQ01000397">
    <property type="protein sequence ID" value="TKA70429.1"/>
    <property type="molecule type" value="Genomic_DNA"/>
</dbReference>
<comment type="caution">
    <text evidence="2">The sequence shown here is derived from an EMBL/GenBank/DDBJ whole genome shotgun (WGS) entry which is preliminary data.</text>
</comment>
<dbReference type="AlphaFoldDB" id="A0A4V5NFB6"/>
<feature type="compositionally biased region" description="Polar residues" evidence="1">
    <location>
        <begin position="22"/>
        <end position="46"/>
    </location>
</feature>
<evidence type="ECO:0000313" key="3">
    <source>
        <dbReference type="Proteomes" id="UP000309340"/>
    </source>
</evidence>
<feature type="region of interest" description="Disordered" evidence="1">
    <location>
        <begin position="106"/>
        <end position="131"/>
    </location>
</feature>
<evidence type="ECO:0000256" key="1">
    <source>
        <dbReference type="SAM" id="MobiDB-lite"/>
    </source>
</evidence>
<sequence length="228" mass="25325">MTGKKRKAEKDEPGPRAKKKSQPSSGRNHNIDNIQRQNNEGAGNSTAANTVLTTTQLVEKFLIGADIRTLLLSQRVNGKWQAVITGSPQLQRMAFPASRYFRRGAGPGAFGFQDGEKNPDAPPTPSWRPMRFTQPPQVLSTTLVSPKVAHESHVVYGIRPTISMVDRVGGEWRGRAEAHFRLEWLVDVLWELARLEVHGVQMGIGKYLRQAEVSGETSEEASEKERVS</sequence>
<proteinExistence type="predicted"/>
<name>A0A4V5NFB6_9PEZI</name>
<organism evidence="2 3">
    <name type="scientific">Friedmanniomyces simplex</name>
    <dbReference type="NCBI Taxonomy" id="329884"/>
    <lineage>
        <taxon>Eukaryota</taxon>
        <taxon>Fungi</taxon>
        <taxon>Dikarya</taxon>
        <taxon>Ascomycota</taxon>
        <taxon>Pezizomycotina</taxon>
        <taxon>Dothideomycetes</taxon>
        <taxon>Dothideomycetidae</taxon>
        <taxon>Mycosphaerellales</taxon>
        <taxon>Teratosphaeriaceae</taxon>
        <taxon>Friedmanniomyces</taxon>
    </lineage>
</organism>
<accession>A0A4V5NFB6</accession>
<evidence type="ECO:0000313" key="2">
    <source>
        <dbReference type="EMBL" id="TKA70429.1"/>
    </source>
</evidence>
<reference evidence="2 3" key="1">
    <citation type="submission" date="2017-03" db="EMBL/GenBank/DDBJ databases">
        <title>Genomes of endolithic fungi from Antarctica.</title>
        <authorList>
            <person name="Coleine C."/>
            <person name="Masonjones S."/>
            <person name="Stajich J.E."/>
        </authorList>
    </citation>
    <scope>NUCLEOTIDE SEQUENCE [LARGE SCALE GENOMIC DNA]</scope>
    <source>
        <strain evidence="2 3">CCFEE 5184</strain>
    </source>
</reference>
<dbReference type="OrthoDB" id="3856067at2759"/>
<evidence type="ECO:0008006" key="4">
    <source>
        <dbReference type="Google" id="ProtNLM"/>
    </source>
</evidence>
<dbReference type="Proteomes" id="UP000309340">
    <property type="component" value="Unassembled WGS sequence"/>
</dbReference>
<gene>
    <name evidence="2" type="ORF">B0A55_07887</name>
</gene>
<keyword evidence="3" id="KW-1185">Reference proteome</keyword>